<dbReference type="GO" id="GO:0002101">
    <property type="term" value="P:tRNA wobble cytosine modification"/>
    <property type="evidence" value="ECO:0007669"/>
    <property type="project" value="UniProtKB-UniRule"/>
</dbReference>
<dbReference type="Proteomes" id="UP000324260">
    <property type="component" value="Unassembled WGS sequence"/>
</dbReference>
<comment type="similarity">
    <text evidence="9">Belongs to the TmcA family.</text>
</comment>
<keyword evidence="5 9" id="KW-0547">Nucleotide-binding</keyword>
<evidence type="ECO:0000313" key="13">
    <source>
        <dbReference type="Proteomes" id="UP000324260"/>
    </source>
</evidence>
<dbReference type="SUPFAM" id="SSF55729">
    <property type="entry name" value="Acyl-CoA N-acyltransferases (Nat)"/>
    <property type="match status" value="1"/>
</dbReference>
<keyword evidence="1 9" id="KW-0963">Cytoplasm</keyword>
<evidence type="ECO:0000256" key="6">
    <source>
        <dbReference type="ARBA" id="ARBA00022840"/>
    </source>
</evidence>
<dbReference type="Gene3D" id="3.40.50.300">
    <property type="entry name" value="P-loop containing nucleotide triphosphate hydrolases"/>
    <property type="match status" value="1"/>
</dbReference>
<dbReference type="InterPro" id="IPR016181">
    <property type="entry name" value="Acyl_CoA_acyltransferase"/>
</dbReference>
<dbReference type="AlphaFoldDB" id="A0A5D9DAM2"/>
<dbReference type="GO" id="GO:0005737">
    <property type="term" value="C:cytoplasm"/>
    <property type="evidence" value="ECO:0007669"/>
    <property type="project" value="UniProtKB-SubCell"/>
</dbReference>
<dbReference type="GO" id="GO:1904812">
    <property type="term" value="P:rRNA acetylation involved in maturation of SSU-rRNA"/>
    <property type="evidence" value="ECO:0007669"/>
    <property type="project" value="TreeGrafter"/>
</dbReference>
<keyword evidence="13" id="KW-1185">Reference proteome</keyword>
<dbReference type="GO" id="GO:0000049">
    <property type="term" value="F:tRNA binding"/>
    <property type="evidence" value="ECO:0007669"/>
    <property type="project" value="UniProtKB-UniRule"/>
</dbReference>
<dbReference type="SUPFAM" id="SSF52540">
    <property type="entry name" value="P-loop containing nucleoside triphosphate hydrolases"/>
    <property type="match status" value="1"/>
</dbReference>
<dbReference type="PROSITE" id="PS51186">
    <property type="entry name" value="GNAT"/>
    <property type="match status" value="1"/>
</dbReference>
<dbReference type="InterPro" id="IPR038321">
    <property type="entry name" value="TmcA_C_sf"/>
</dbReference>
<dbReference type="InterPro" id="IPR013562">
    <property type="entry name" value="TmcA/NAT10_N"/>
</dbReference>
<dbReference type="GO" id="GO:0051392">
    <property type="term" value="F:tRNA cytidine N4-acetyltransferase activity"/>
    <property type="evidence" value="ECO:0007669"/>
    <property type="project" value="UniProtKB-UniRule"/>
</dbReference>
<evidence type="ECO:0000256" key="3">
    <source>
        <dbReference type="ARBA" id="ARBA00022679"/>
    </source>
</evidence>
<dbReference type="InterPro" id="IPR024914">
    <property type="entry name" value="tRNA_acetyltr_TmcA"/>
</dbReference>
<feature type="binding site" evidence="9">
    <location>
        <position position="198"/>
    </location>
    <ligand>
        <name>ATP</name>
        <dbReference type="ChEBI" id="CHEBI:30616"/>
    </ligand>
</feature>
<keyword evidence="8 9" id="KW-0012">Acyltransferase</keyword>
<evidence type="ECO:0000256" key="10">
    <source>
        <dbReference type="SAM" id="MobiDB-lite"/>
    </source>
</evidence>
<feature type="binding site" evidence="9">
    <location>
        <position position="369"/>
    </location>
    <ligand>
        <name>ATP</name>
        <dbReference type="ChEBI" id="CHEBI:30616"/>
    </ligand>
</feature>
<comment type="catalytic activity">
    <reaction evidence="9">
        <text>cytidine(34) in elongator tRNA(Met) + acetyl-CoA + ATP + H2O = N(4)-acetylcytidine(34) in elongator tRNA(Met) + ADP + phosphate + CoA + H(+)</text>
        <dbReference type="Rhea" id="RHEA:43788"/>
        <dbReference type="Rhea" id="RHEA-COMP:10693"/>
        <dbReference type="Rhea" id="RHEA-COMP:10694"/>
        <dbReference type="ChEBI" id="CHEBI:15377"/>
        <dbReference type="ChEBI" id="CHEBI:15378"/>
        <dbReference type="ChEBI" id="CHEBI:30616"/>
        <dbReference type="ChEBI" id="CHEBI:43474"/>
        <dbReference type="ChEBI" id="CHEBI:57287"/>
        <dbReference type="ChEBI" id="CHEBI:57288"/>
        <dbReference type="ChEBI" id="CHEBI:74900"/>
        <dbReference type="ChEBI" id="CHEBI:82748"/>
        <dbReference type="ChEBI" id="CHEBI:456216"/>
        <dbReference type="EC" id="2.3.1.193"/>
    </reaction>
</comment>
<evidence type="ECO:0000256" key="1">
    <source>
        <dbReference type="ARBA" id="ARBA00022490"/>
    </source>
</evidence>
<comment type="caution">
    <text evidence="9">Lacks conserved residue(s) required for the propagation of feature annotation.</text>
</comment>
<keyword evidence="7 9" id="KW-0694">RNA-binding</keyword>
<feature type="domain" description="N-acetyltransferase" evidence="11">
    <location>
        <begin position="446"/>
        <end position="588"/>
    </location>
</feature>
<dbReference type="InterPro" id="IPR027417">
    <property type="entry name" value="P-loop_NTPase"/>
</dbReference>
<evidence type="ECO:0000256" key="7">
    <source>
        <dbReference type="ARBA" id="ARBA00022884"/>
    </source>
</evidence>
<dbReference type="Pfam" id="PF05127">
    <property type="entry name" value="NAT10_TcmA_helicase"/>
    <property type="match status" value="1"/>
</dbReference>
<protein>
    <recommendedName>
        <fullName evidence="9">tRNA(Met) cytidine acetyltransferase TmcA</fullName>
        <ecNumber evidence="9">2.3.1.193</ecNumber>
    </recommendedName>
</protein>
<dbReference type="Pfam" id="PF08351">
    <property type="entry name" value="TmcA_N"/>
    <property type="match status" value="1"/>
</dbReference>
<evidence type="ECO:0000256" key="8">
    <source>
        <dbReference type="ARBA" id="ARBA00023315"/>
    </source>
</evidence>
<feature type="compositionally biased region" description="Polar residues" evidence="10">
    <location>
        <begin position="393"/>
        <end position="402"/>
    </location>
</feature>
<dbReference type="PANTHER" id="PTHR10925">
    <property type="entry name" value="N-ACETYLTRANSFERASE 10"/>
    <property type="match status" value="1"/>
</dbReference>
<name>A0A5D9DAM2_HALER</name>
<dbReference type="Gene3D" id="3.40.630.30">
    <property type="match status" value="1"/>
</dbReference>
<dbReference type="GO" id="GO:0051391">
    <property type="term" value="P:tRNA acetylation"/>
    <property type="evidence" value="ECO:0007669"/>
    <property type="project" value="UniProtKB-UniRule"/>
</dbReference>
<keyword evidence="6 9" id="KW-0067">ATP-binding</keyword>
<sequence>MPPVHKASAPPELETFHRELVTRRWRGLLWLRGDAERCRDRAREVVWASEAWRAALWVGPAAPEGIESTAWLPASKARTRLGGEQDLVVFDAVSSGAGFDPEAFGALSGTLRAGGLMVLMTPADWGARPDADYARLAEHPWPLESLSSRYLARLSSLLSNAPEVARWPAEAVPEIPTLALAPRQAAAPSDPACLTPDQADAVARLVSLRRRRPLVITADRGRGKTAALGIACARLLARGIEEILVTAPRPSAVAGLFERLAVLCPEGARRGNRFEVEGGCVSFLAPDELQSRIERGEAGGAGRWLLVDEAAAIPAGLLGGWLEAFPRIAFATTVHGYEGAGRGFALRFREQLTRVAPDWREVHLATPVRWAEGDPLEALTSRLLMLDAEPDSSDSGQPGTVSRQRESRRALAVDEPRLRAIFGLLVQAHYRTTPGDLRRLLDAPATRIASLSGDAGVAAVAVTSDEGGFDVELAERVARGERRPRGHLLAQSLAAHAGEREALTARLRRILRIAVVPQCRRQGLGARLLAAELADAEAEGIDLLGASFGAEPGLLAFWQAQGFRVVRLGLTRETSTGEHALMMVRPLSDQGGALVARLIHRFHRQLPSLLAFELSELEPLVALALLGERPTESLSLEDRRDLDDVAYGHRDPAMARPAMQALIAAVAPHGQGDPELAMLAAWAFQGRADDWLARRLSLSGARQVDAWRRRGVARWLEAANLSKNEDGR</sequence>
<keyword evidence="4 9" id="KW-0819">tRNA processing</keyword>
<dbReference type="EMBL" id="VTPU01000002">
    <property type="protein sequence ID" value="TZG40958.1"/>
    <property type="molecule type" value="Genomic_DNA"/>
</dbReference>
<dbReference type="RefSeq" id="WP_149320931.1">
    <property type="nucleotide sequence ID" value="NZ_JARWAH010000002.1"/>
</dbReference>
<dbReference type="InterPro" id="IPR032672">
    <property type="entry name" value="TmcA/NAT10/Kre33"/>
</dbReference>
<evidence type="ECO:0000256" key="4">
    <source>
        <dbReference type="ARBA" id="ARBA00022694"/>
    </source>
</evidence>
<dbReference type="HAMAP" id="MF_01886">
    <property type="entry name" value="tRNA_acetyltr_TmcA"/>
    <property type="match status" value="1"/>
</dbReference>
<evidence type="ECO:0000313" key="12">
    <source>
        <dbReference type="EMBL" id="TZG40958.1"/>
    </source>
</evidence>
<dbReference type="GO" id="GO:1990883">
    <property type="term" value="F:18S rRNA cytidine N-acetyltransferase activity"/>
    <property type="evidence" value="ECO:0007669"/>
    <property type="project" value="TreeGrafter"/>
</dbReference>
<dbReference type="InterPro" id="IPR007807">
    <property type="entry name" value="TcmA/NAT10_helicase"/>
</dbReference>
<proteinExistence type="inferred from homology"/>
<dbReference type="Pfam" id="PF13718">
    <property type="entry name" value="GNAT_acetyltr_2"/>
    <property type="match status" value="1"/>
</dbReference>
<organism evidence="12 13">
    <name type="scientific">Halomonas eurihalina</name>
    <dbReference type="NCBI Taxonomy" id="42566"/>
    <lineage>
        <taxon>Bacteria</taxon>
        <taxon>Pseudomonadati</taxon>
        <taxon>Pseudomonadota</taxon>
        <taxon>Gammaproteobacteria</taxon>
        <taxon>Oceanospirillales</taxon>
        <taxon>Halomonadaceae</taxon>
        <taxon>Halomonas</taxon>
    </lineage>
</organism>
<evidence type="ECO:0000256" key="5">
    <source>
        <dbReference type="ARBA" id="ARBA00022741"/>
    </source>
</evidence>
<feature type="region of interest" description="Disordered" evidence="10">
    <location>
        <begin position="388"/>
        <end position="409"/>
    </location>
</feature>
<gene>
    <name evidence="9" type="primary">tmcA</name>
    <name evidence="12" type="ORF">FZZ93_03420</name>
</gene>
<evidence type="ECO:0000256" key="2">
    <source>
        <dbReference type="ARBA" id="ARBA00022555"/>
    </source>
</evidence>
<comment type="subcellular location">
    <subcellularLocation>
        <location evidence="9">Cytoplasm</location>
    </subcellularLocation>
</comment>
<comment type="caution">
    <text evidence="12">The sequence shown here is derived from an EMBL/GenBank/DDBJ whole genome shotgun (WGS) entry which is preliminary data.</text>
</comment>
<dbReference type="PANTHER" id="PTHR10925:SF5">
    <property type="entry name" value="RNA CYTIDINE ACETYLTRANSFERASE"/>
    <property type="match status" value="1"/>
</dbReference>
<keyword evidence="3 9" id="KW-0808">Transferase</keyword>
<dbReference type="Gene3D" id="1.20.120.890">
    <property type="entry name" value="tRNA(Met) cytidine acetyltransferase, tail domain"/>
    <property type="match status" value="1"/>
</dbReference>
<evidence type="ECO:0000259" key="11">
    <source>
        <dbReference type="PROSITE" id="PS51186"/>
    </source>
</evidence>
<comment type="function">
    <text evidence="9">Catalyzes the formation of N(4)-acetylcytidine (ac(4)C) at the wobble position of tRNA(Met), by using acetyl-CoA as an acetyl donor and ATP (or GTP).</text>
</comment>
<keyword evidence="2 9" id="KW-0820">tRNA-binding</keyword>
<accession>A0A5D9DAM2</accession>
<reference evidence="12 13" key="1">
    <citation type="submission" date="2019-08" db="EMBL/GenBank/DDBJ databases">
        <title>Draft Genome Sequence of Halomonas eurihalina Isolated from Preserved Hide-surface.</title>
        <authorList>
            <person name="Hussain S.A."/>
            <person name="Xu A."/>
            <person name="Sarker M."/>
            <person name="Sommers C."/>
        </authorList>
    </citation>
    <scope>NUCLEOTIDE SEQUENCE [LARGE SCALE GENOMIC DNA]</scope>
    <source>
        <strain evidence="12 13">MS1</strain>
    </source>
</reference>
<dbReference type="InterPro" id="IPR000182">
    <property type="entry name" value="GNAT_dom"/>
</dbReference>
<dbReference type="EC" id="2.3.1.193" evidence="9"/>
<evidence type="ECO:0000256" key="9">
    <source>
        <dbReference type="HAMAP-Rule" id="MF_01886"/>
    </source>
</evidence>
<dbReference type="Gene3D" id="3.40.50.11040">
    <property type="match status" value="1"/>
</dbReference>
<feature type="binding site" evidence="9">
    <location>
        <begin position="513"/>
        <end position="515"/>
    </location>
    <ligand>
        <name>acetyl-CoA</name>
        <dbReference type="ChEBI" id="CHEBI:57288"/>
    </ligand>
</feature>
<dbReference type="GO" id="GO:0005524">
    <property type="term" value="F:ATP binding"/>
    <property type="evidence" value="ECO:0007669"/>
    <property type="project" value="UniProtKB-UniRule"/>
</dbReference>
<dbReference type="OrthoDB" id="5578851at2"/>